<dbReference type="Gene3D" id="1.20.1050.10">
    <property type="match status" value="1"/>
</dbReference>
<evidence type="ECO:0000313" key="4">
    <source>
        <dbReference type="EMBL" id="KAK2588571.1"/>
    </source>
</evidence>
<comment type="subunit">
    <text evidence="1">Homodimer.</text>
</comment>
<dbReference type="InterPro" id="IPR036249">
    <property type="entry name" value="Thioredoxin-like_sf"/>
</dbReference>
<dbReference type="Proteomes" id="UP001258017">
    <property type="component" value="Unassembled WGS sequence"/>
</dbReference>
<dbReference type="GO" id="GO:0004364">
    <property type="term" value="F:glutathione transferase activity"/>
    <property type="evidence" value="ECO:0007669"/>
    <property type="project" value="TreeGrafter"/>
</dbReference>
<evidence type="ECO:0008006" key="6">
    <source>
        <dbReference type="Google" id="ProtNLM"/>
    </source>
</evidence>
<dbReference type="PANTHER" id="PTHR43969">
    <property type="entry name" value="GLUTATHIONE S TRANSFERASE D10, ISOFORM A-RELATED"/>
    <property type="match status" value="1"/>
</dbReference>
<evidence type="ECO:0000259" key="2">
    <source>
        <dbReference type="PROSITE" id="PS50404"/>
    </source>
</evidence>
<dbReference type="SFLD" id="SFLDG01153">
    <property type="entry name" value="Main.4:_Theta-like"/>
    <property type="match status" value="1"/>
</dbReference>
<dbReference type="InterPro" id="IPR010987">
    <property type="entry name" value="Glutathione-S-Trfase_C-like"/>
</dbReference>
<proteinExistence type="predicted"/>
<dbReference type="FunFam" id="3.40.30.10:FF:000034">
    <property type="entry name" value="glutathione S-transferase 1"/>
    <property type="match status" value="1"/>
</dbReference>
<dbReference type="InterPro" id="IPR004045">
    <property type="entry name" value="Glutathione_S-Trfase_N"/>
</dbReference>
<dbReference type="SFLD" id="SFLDS00019">
    <property type="entry name" value="Glutathione_Transferase_(cytos"/>
    <property type="match status" value="1"/>
</dbReference>
<dbReference type="FunFam" id="1.20.1050.10:FF:000007">
    <property type="entry name" value="Glutathione S-transferase 1-1"/>
    <property type="match status" value="1"/>
</dbReference>
<name>A0AAD9VVI7_9HYME</name>
<reference evidence="4" key="1">
    <citation type="submission" date="2021-08" db="EMBL/GenBank/DDBJ databases">
        <authorList>
            <person name="Misof B."/>
            <person name="Oliver O."/>
            <person name="Podsiadlowski L."/>
            <person name="Donath A."/>
            <person name="Peters R."/>
            <person name="Mayer C."/>
            <person name="Rust J."/>
            <person name="Gunkel S."/>
            <person name="Lesny P."/>
            <person name="Martin S."/>
            <person name="Oeyen J.P."/>
            <person name="Petersen M."/>
            <person name="Panagiotis P."/>
            <person name="Wilbrandt J."/>
            <person name="Tanja T."/>
        </authorList>
    </citation>
    <scope>NUCLEOTIDE SEQUENCE</scope>
    <source>
        <strain evidence="4">GBR_01_08_01A</strain>
        <tissue evidence="4">Thorax + abdomen</tissue>
    </source>
</reference>
<dbReference type="InterPro" id="IPR040079">
    <property type="entry name" value="Glutathione_S-Trfase"/>
</dbReference>
<dbReference type="Pfam" id="PF00043">
    <property type="entry name" value="GST_C"/>
    <property type="match status" value="1"/>
</dbReference>
<dbReference type="AlphaFoldDB" id="A0AAD9VVI7"/>
<dbReference type="EMBL" id="JAIFRP010000003">
    <property type="protein sequence ID" value="KAK2588571.1"/>
    <property type="molecule type" value="Genomic_DNA"/>
</dbReference>
<evidence type="ECO:0000256" key="1">
    <source>
        <dbReference type="ARBA" id="ARBA00011738"/>
    </source>
</evidence>
<evidence type="ECO:0000259" key="3">
    <source>
        <dbReference type="PROSITE" id="PS50405"/>
    </source>
</evidence>
<comment type="caution">
    <text evidence="4">The sequence shown here is derived from an EMBL/GenBank/DDBJ whole genome shotgun (WGS) entry which is preliminary data.</text>
</comment>
<feature type="domain" description="GST N-terminal" evidence="2">
    <location>
        <begin position="1"/>
        <end position="82"/>
    </location>
</feature>
<dbReference type="InterPro" id="IPR004046">
    <property type="entry name" value="GST_C"/>
</dbReference>
<organism evidence="4 5">
    <name type="scientific">Odynerus spinipes</name>
    <dbReference type="NCBI Taxonomy" id="1348599"/>
    <lineage>
        <taxon>Eukaryota</taxon>
        <taxon>Metazoa</taxon>
        <taxon>Ecdysozoa</taxon>
        <taxon>Arthropoda</taxon>
        <taxon>Hexapoda</taxon>
        <taxon>Insecta</taxon>
        <taxon>Pterygota</taxon>
        <taxon>Neoptera</taxon>
        <taxon>Endopterygota</taxon>
        <taxon>Hymenoptera</taxon>
        <taxon>Apocrita</taxon>
        <taxon>Aculeata</taxon>
        <taxon>Vespoidea</taxon>
        <taxon>Vespidae</taxon>
        <taxon>Eumeninae</taxon>
        <taxon>Odynerus</taxon>
    </lineage>
</organism>
<dbReference type="SUPFAM" id="SSF47616">
    <property type="entry name" value="GST C-terminal domain-like"/>
    <property type="match status" value="1"/>
</dbReference>
<dbReference type="CDD" id="cd03045">
    <property type="entry name" value="GST_N_Delta_Epsilon"/>
    <property type="match status" value="1"/>
</dbReference>
<reference evidence="4" key="2">
    <citation type="journal article" date="2023" name="Commun. Biol.">
        <title>Intrasexual cuticular hydrocarbon dimorphism in a wasp sheds light on hydrocarbon biosynthesis genes in Hymenoptera.</title>
        <authorList>
            <person name="Moris V.C."/>
            <person name="Podsiadlowski L."/>
            <person name="Martin S."/>
            <person name="Oeyen J.P."/>
            <person name="Donath A."/>
            <person name="Petersen M."/>
            <person name="Wilbrandt J."/>
            <person name="Misof B."/>
            <person name="Liedtke D."/>
            <person name="Thamm M."/>
            <person name="Scheiner R."/>
            <person name="Schmitt T."/>
            <person name="Niehuis O."/>
        </authorList>
    </citation>
    <scope>NUCLEOTIDE SEQUENCE</scope>
    <source>
        <strain evidence="4">GBR_01_08_01A</strain>
    </source>
</reference>
<accession>A0AAD9VVI7</accession>
<feature type="domain" description="GST C-terminal" evidence="3">
    <location>
        <begin position="88"/>
        <end position="220"/>
    </location>
</feature>
<protein>
    <recommendedName>
        <fullName evidence="6">Glutathione S-transferase</fullName>
    </recommendedName>
</protein>
<dbReference type="SUPFAM" id="SSF52833">
    <property type="entry name" value="Thioredoxin-like"/>
    <property type="match status" value="1"/>
</dbReference>
<dbReference type="Pfam" id="PF13417">
    <property type="entry name" value="GST_N_3"/>
    <property type="match status" value="1"/>
</dbReference>
<dbReference type="InterPro" id="IPR036282">
    <property type="entry name" value="Glutathione-S-Trfase_C_sf"/>
</dbReference>
<gene>
    <name evidence="4" type="ORF">KPH14_006345</name>
</gene>
<dbReference type="PROSITE" id="PS50404">
    <property type="entry name" value="GST_NTER"/>
    <property type="match status" value="1"/>
</dbReference>
<evidence type="ECO:0000313" key="5">
    <source>
        <dbReference type="Proteomes" id="UP001258017"/>
    </source>
</evidence>
<sequence>MPIDFYYFPVSPPCRMILLLGKAIGVHFNLKTINPLRGDTMKPEFLKINPQHTIPTIDDNGLILWESRVIMQYLVEKYAKNDALYPKDPKKRGIVDQRLYFDVDRLYDNTAKCFFPVFTGKTSTINENALRALEKSCEILNTFLDGIDYVAGENLTIADFSISTTICLLESFDFDIGRYDNVAAWYSRCKAVMEKFGFEEIHAPGKMISEAYHANLAKST</sequence>
<dbReference type="CDD" id="cd03177">
    <property type="entry name" value="GST_C_Delta_Epsilon"/>
    <property type="match status" value="1"/>
</dbReference>
<dbReference type="SFLD" id="SFLDG00358">
    <property type="entry name" value="Main_(cytGST)"/>
    <property type="match status" value="1"/>
</dbReference>
<dbReference type="PROSITE" id="PS50405">
    <property type="entry name" value="GST_CTER"/>
    <property type="match status" value="1"/>
</dbReference>
<dbReference type="GO" id="GO:0006749">
    <property type="term" value="P:glutathione metabolic process"/>
    <property type="evidence" value="ECO:0007669"/>
    <property type="project" value="TreeGrafter"/>
</dbReference>
<dbReference type="PANTHER" id="PTHR43969:SF9">
    <property type="entry name" value="GLUTATHIONE S TRANSFERASE D10, ISOFORM A-RELATED"/>
    <property type="match status" value="1"/>
</dbReference>
<dbReference type="Gene3D" id="3.40.30.10">
    <property type="entry name" value="Glutaredoxin"/>
    <property type="match status" value="1"/>
</dbReference>
<keyword evidence="5" id="KW-1185">Reference proteome</keyword>